<dbReference type="PIRSF" id="PIRSF034285">
    <property type="entry name" value="UCP034285"/>
    <property type="match status" value="1"/>
</dbReference>
<organism evidence="2 3">
    <name type="scientific">Hyphobacterium lacteum</name>
    <dbReference type="NCBI Taxonomy" id="3116575"/>
    <lineage>
        <taxon>Bacteria</taxon>
        <taxon>Pseudomonadati</taxon>
        <taxon>Pseudomonadota</taxon>
        <taxon>Alphaproteobacteria</taxon>
        <taxon>Maricaulales</taxon>
        <taxon>Maricaulaceae</taxon>
        <taxon>Hyphobacterium</taxon>
    </lineage>
</organism>
<dbReference type="Proteomes" id="UP001354971">
    <property type="component" value="Unassembled WGS sequence"/>
</dbReference>
<dbReference type="EMBL" id="JAZDRP010000003">
    <property type="protein sequence ID" value="MEE2525769.1"/>
    <property type="molecule type" value="Genomic_DNA"/>
</dbReference>
<feature type="region of interest" description="Disordered" evidence="1">
    <location>
        <begin position="226"/>
        <end position="245"/>
    </location>
</feature>
<sequence>MIEPSGIDSLVQPASGLRGEDASAAFPFGLAVEGVHEIAEARYGDAGAAAGFALSALAQSRPGVWLWVRERTITLDQGRITGLGAAAFGLDPSRFLFVEAASSLEALLATEEGLRSGAIAAVITEVRDVDFTASRRLILASEQTGTPSVLLLPHRREGATAAHARWRIAPAPSAPNLFDRRAPGKPRWRATLERSRLAPGQAGRAFDLEFDDETLCLRLVSGLADRPAAPRPARPGHILPFRKAG</sequence>
<evidence type="ECO:0008006" key="4">
    <source>
        <dbReference type="Google" id="ProtNLM"/>
    </source>
</evidence>
<gene>
    <name evidence="2" type="ORF">V0U79_05275</name>
</gene>
<keyword evidence="3" id="KW-1185">Reference proteome</keyword>
<dbReference type="InterPro" id="IPR027417">
    <property type="entry name" value="P-loop_NTPase"/>
</dbReference>
<dbReference type="Gene3D" id="3.40.50.300">
    <property type="entry name" value="P-loop containing nucleotide triphosphate hydrolases"/>
    <property type="match status" value="1"/>
</dbReference>
<evidence type="ECO:0000256" key="1">
    <source>
        <dbReference type="SAM" id="MobiDB-lite"/>
    </source>
</evidence>
<proteinExistence type="predicted"/>
<dbReference type="InterPro" id="IPR017026">
    <property type="entry name" value="ImuA"/>
</dbReference>
<evidence type="ECO:0000313" key="2">
    <source>
        <dbReference type="EMBL" id="MEE2525769.1"/>
    </source>
</evidence>
<name>A0ABU7LPD0_9PROT</name>
<protein>
    <recommendedName>
        <fullName evidence="4">Protein ImuA</fullName>
    </recommendedName>
</protein>
<evidence type="ECO:0000313" key="3">
    <source>
        <dbReference type="Proteomes" id="UP001354971"/>
    </source>
</evidence>
<accession>A0ABU7LPD0</accession>
<reference evidence="2 3" key="1">
    <citation type="submission" date="2024-01" db="EMBL/GenBank/DDBJ databases">
        <title>Hyphobacterium bacterium isolated from marine sediment.</title>
        <authorList>
            <person name="Zhao S."/>
        </authorList>
    </citation>
    <scope>NUCLEOTIDE SEQUENCE [LARGE SCALE GENOMIC DNA]</scope>
    <source>
        <strain evidence="3">HN65</strain>
    </source>
</reference>
<dbReference type="RefSeq" id="WP_330198433.1">
    <property type="nucleotide sequence ID" value="NZ_JAZDRP010000003.1"/>
</dbReference>
<dbReference type="SUPFAM" id="SSF52540">
    <property type="entry name" value="P-loop containing nucleoside triphosphate hydrolases"/>
    <property type="match status" value="1"/>
</dbReference>
<comment type="caution">
    <text evidence="2">The sequence shown here is derived from an EMBL/GenBank/DDBJ whole genome shotgun (WGS) entry which is preliminary data.</text>
</comment>